<dbReference type="Proteomes" id="UP000191144">
    <property type="component" value="Chromosome E"/>
</dbReference>
<dbReference type="AlphaFoldDB" id="A0A1G4JIG9"/>
<dbReference type="GO" id="GO:0043130">
    <property type="term" value="F:ubiquitin binding"/>
    <property type="evidence" value="ECO:0007669"/>
    <property type="project" value="UniProtKB-UniRule"/>
</dbReference>
<dbReference type="PANTHER" id="PTHR13128:SF12">
    <property type="entry name" value="VACUOLAR PROTEIN-SORTING-ASSOCIATED PROTEIN 36"/>
    <property type="match status" value="1"/>
</dbReference>
<dbReference type="Pfam" id="PF04157">
    <property type="entry name" value="EAP30"/>
    <property type="match status" value="1"/>
</dbReference>
<reference evidence="10" key="1">
    <citation type="submission" date="2016-03" db="EMBL/GenBank/DDBJ databases">
        <authorList>
            <person name="Devillers Hugo."/>
        </authorList>
    </citation>
    <scope>NUCLEOTIDE SEQUENCE [LARGE SCALE GENOMIC DNA]</scope>
</reference>
<dbReference type="InterPro" id="IPR036390">
    <property type="entry name" value="WH_DNA-bd_sf"/>
</dbReference>
<accession>A0A1G4JIG9</accession>
<organism evidence="9 10">
    <name type="scientific">Lachancea meyersii CBS 8951</name>
    <dbReference type="NCBI Taxonomy" id="1266667"/>
    <lineage>
        <taxon>Eukaryota</taxon>
        <taxon>Fungi</taxon>
        <taxon>Dikarya</taxon>
        <taxon>Ascomycota</taxon>
        <taxon>Saccharomycotina</taxon>
        <taxon>Saccharomycetes</taxon>
        <taxon>Saccharomycetales</taxon>
        <taxon>Saccharomycetaceae</taxon>
        <taxon>Lachancea</taxon>
    </lineage>
</organism>
<evidence type="ECO:0000256" key="5">
    <source>
        <dbReference type="ARBA" id="ARBA00022833"/>
    </source>
</evidence>
<dbReference type="InterPro" id="IPR036388">
    <property type="entry name" value="WH-like_DNA-bd_sf"/>
</dbReference>
<comment type="subcellular location">
    <subcellularLocation>
        <location evidence="7">Cytoplasm</location>
    </subcellularLocation>
    <subcellularLocation>
        <location evidence="7">Endosome</location>
    </subcellularLocation>
</comment>
<sequence>MHLRQWQFVETTTSGQPILRENEKDIYVEHQVGCYQGKSKILGKQKGRIYVTSQRIIYIDDESPTLNSVSLELDDVLGVEYSSKFLRKSARLCIFLKDSTSTANPGATDTVGPSNEKSCWTCPICAFENKTLEHLTQDNIHSFPCSNCGIAPDFQMIEGSIRYLENALSVFENVEDTECPACTFLNHPSLRNCEICGTRLPSNLAGDRYPSSTDKRVKVELETKDGLTKGEPVYVQLSFRSSDGLLLSQTISNLISDQRRDKSQKVYNKGASSINGVQPMKNELLETETELGRVGIASLEKSQEDRLINNDIMLGNALTDLNNLMALASDIEKLYDTAEQSKPQRNAPLLTVDREKFLTKDLFIKEISRELHGFIMNEFQEQKETEGVILISLVDTYALYNKTMRIGSGLISPQELWEACKKFEELGLSDLQLTTINGRVLCISSGDSFAFVKKKIWNIVTTSPGADLLELSRQLNNNNMNSWTAGIIMEALNNCVNEGQLLIDEQITGVHYYANFDWRI</sequence>
<evidence type="ECO:0000259" key="8">
    <source>
        <dbReference type="PROSITE" id="PS51495"/>
    </source>
</evidence>
<dbReference type="InterPro" id="IPR036443">
    <property type="entry name" value="Znf_RanBP2_sf"/>
</dbReference>
<dbReference type="SUPFAM" id="SSF90209">
    <property type="entry name" value="Ran binding protein zinc finger-like"/>
    <property type="match status" value="2"/>
</dbReference>
<gene>
    <name evidence="9" type="ORF">LAME_0E07074G</name>
</gene>
<dbReference type="SUPFAM" id="SSF50729">
    <property type="entry name" value="PH domain-like"/>
    <property type="match status" value="1"/>
</dbReference>
<keyword evidence="5" id="KW-0862">Zinc</keyword>
<keyword evidence="7" id="KW-0963">Cytoplasm</keyword>
<keyword evidence="6 7" id="KW-0653">Protein transport</keyword>
<dbReference type="EMBL" id="LT598481">
    <property type="protein sequence ID" value="SCU90103.1"/>
    <property type="molecule type" value="Genomic_DNA"/>
</dbReference>
<evidence type="ECO:0000256" key="4">
    <source>
        <dbReference type="ARBA" id="ARBA00022771"/>
    </source>
</evidence>
<evidence type="ECO:0000256" key="1">
    <source>
        <dbReference type="ARBA" id="ARBA00009697"/>
    </source>
</evidence>
<keyword evidence="3" id="KW-0479">Metal-binding</keyword>
<protein>
    <recommendedName>
        <fullName evidence="7">Vacuolar protein-sorting-associated protein 36</fullName>
    </recommendedName>
    <alternativeName>
        <fullName evidence="7">ESCRT-II complex subunit VPS36</fullName>
    </alternativeName>
</protein>
<evidence type="ECO:0000256" key="6">
    <source>
        <dbReference type="ARBA" id="ARBA00022927"/>
    </source>
</evidence>
<dbReference type="InterPro" id="IPR037855">
    <property type="entry name" value="Vps36"/>
</dbReference>
<dbReference type="InterPro" id="IPR001876">
    <property type="entry name" value="Znf_RanBP2"/>
</dbReference>
<proteinExistence type="inferred from homology"/>
<keyword evidence="7" id="KW-0967">Endosome</keyword>
<evidence type="ECO:0000256" key="2">
    <source>
        <dbReference type="ARBA" id="ARBA00022448"/>
    </source>
</evidence>
<evidence type="ECO:0000256" key="3">
    <source>
        <dbReference type="ARBA" id="ARBA00022723"/>
    </source>
</evidence>
<dbReference type="InterPro" id="IPR040608">
    <property type="entry name" value="Snf8/Vps36"/>
</dbReference>
<dbReference type="InterPro" id="IPR031558">
    <property type="entry name" value="Vps36-NZF-N"/>
</dbReference>
<comment type="subunit">
    <text evidence="7">Component of the endosomal sorting complex required for transport II (ESCRT-II).</text>
</comment>
<dbReference type="Gene3D" id="2.30.29.30">
    <property type="entry name" value="Pleckstrin-homology domain (PH domain)/Phosphotyrosine-binding domain (PTB)"/>
    <property type="match status" value="1"/>
</dbReference>
<keyword evidence="4" id="KW-0863">Zinc-finger</keyword>
<feature type="domain" description="GLUE N-terminal" evidence="8">
    <location>
        <begin position="9"/>
        <end position="267"/>
    </location>
</feature>
<evidence type="ECO:0000313" key="10">
    <source>
        <dbReference type="Proteomes" id="UP000191144"/>
    </source>
</evidence>
<name>A0A1G4JIG9_9SACH</name>
<dbReference type="PANTHER" id="PTHR13128">
    <property type="entry name" value="VACUOLAR PROTEIN-SORTING-ASSOCIATED PROTEIN 36"/>
    <property type="match status" value="1"/>
</dbReference>
<dbReference type="Pfam" id="PF11605">
    <property type="entry name" value="Vps36_ESCRT-II"/>
    <property type="match status" value="1"/>
</dbReference>
<comment type="similarity">
    <text evidence="1 7">Belongs to the VPS36 family.</text>
</comment>
<dbReference type="GO" id="GO:0000814">
    <property type="term" value="C:ESCRT II complex"/>
    <property type="evidence" value="ECO:0007669"/>
    <property type="project" value="UniProtKB-UniRule"/>
</dbReference>
<dbReference type="InterPro" id="IPR011993">
    <property type="entry name" value="PH-like_dom_sf"/>
</dbReference>
<dbReference type="CDD" id="cd13227">
    <property type="entry name" value="PH-GRAM-like_Vps36"/>
    <property type="match status" value="1"/>
</dbReference>
<keyword evidence="2 7" id="KW-0813">Transport</keyword>
<dbReference type="Pfam" id="PF16988">
    <property type="entry name" value="Vps36-NZF-N"/>
    <property type="match status" value="1"/>
</dbReference>
<dbReference type="SMART" id="SM00547">
    <property type="entry name" value="ZnF_RBZ"/>
    <property type="match status" value="1"/>
</dbReference>
<comment type="function">
    <text evidence="7">Component of the ESCRT-II complex (endosomal sorting complex required for transport II), which is required for multivesicular body (MVB) formation and sorting of endosomal cargo proteins into MVBs.</text>
</comment>
<evidence type="ECO:0000256" key="7">
    <source>
        <dbReference type="RuleBase" id="RU367095"/>
    </source>
</evidence>
<dbReference type="PROSITE" id="PS51495">
    <property type="entry name" value="GLUE"/>
    <property type="match status" value="1"/>
</dbReference>
<dbReference type="InterPro" id="IPR021648">
    <property type="entry name" value="GLUE_dom"/>
</dbReference>
<dbReference type="SUPFAM" id="SSF46785">
    <property type="entry name" value="Winged helix' DNA-binding domain"/>
    <property type="match status" value="1"/>
</dbReference>
<dbReference type="Gene3D" id="1.10.10.10">
    <property type="entry name" value="Winged helix-like DNA-binding domain superfamily/Winged helix DNA-binding domain"/>
    <property type="match status" value="2"/>
</dbReference>
<dbReference type="GO" id="GO:0043328">
    <property type="term" value="P:protein transport to vacuole involved in ubiquitin-dependent protein catabolic process via the multivesicular body sorting pathway"/>
    <property type="evidence" value="ECO:0007669"/>
    <property type="project" value="UniProtKB-UniRule"/>
</dbReference>
<keyword evidence="10" id="KW-1185">Reference proteome</keyword>
<dbReference type="OrthoDB" id="271448at2759"/>
<evidence type="ECO:0000313" key="9">
    <source>
        <dbReference type="EMBL" id="SCU90103.1"/>
    </source>
</evidence>
<dbReference type="GO" id="GO:0031902">
    <property type="term" value="C:late endosome membrane"/>
    <property type="evidence" value="ECO:0007669"/>
    <property type="project" value="UniProtKB-UniRule"/>
</dbReference>
<dbReference type="GO" id="GO:0008270">
    <property type="term" value="F:zinc ion binding"/>
    <property type="evidence" value="ECO:0007669"/>
    <property type="project" value="UniProtKB-KW"/>
</dbReference>
<dbReference type="GO" id="GO:0032266">
    <property type="term" value="F:phosphatidylinositol-3-phosphate binding"/>
    <property type="evidence" value="ECO:0007669"/>
    <property type="project" value="UniProtKB-UniRule"/>
</dbReference>
<dbReference type="Gene3D" id="2.30.30.380">
    <property type="entry name" value="Zn-finger domain of Sec23/24"/>
    <property type="match status" value="1"/>
</dbReference>